<dbReference type="NCBIfam" id="NF033521">
    <property type="entry name" value="lasso_leader_L3"/>
    <property type="match status" value="1"/>
</dbReference>
<accession>A0ABQ3Q810</accession>
<evidence type="ECO:0000313" key="1">
    <source>
        <dbReference type="EMBL" id="GHI33384.1"/>
    </source>
</evidence>
<evidence type="ECO:0008006" key="3">
    <source>
        <dbReference type="Google" id="ProtNLM"/>
    </source>
</evidence>
<comment type="caution">
    <text evidence="1">The sequence shown here is derived from an EMBL/GenBank/DDBJ whole genome shotgun (WGS) entry which is preliminary data.</text>
</comment>
<dbReference type="EMBL" id="BNDX01000013">
    <property type="protein sequence ID" value="GHI33384.1"/>
    <property type="molecule type" value="Genomic_DNA"/>
</dbReference>
<evidence type="ECO:0000313" key="2">
    <source>
        <dbReference type="Proteomes" id="UP001052655"/>
    </source>
</evidence>
<sequence>MRMRHALIAAESSYETPMLAEIGDFADVTRGGHSGRYMDFIIGWWF</sequence>
<name>A0ABQ3Q810_9ACTN</name>
<reference evidence="1" key="1">
    <citation type="submission" date="2024-05" db="EMBL/GenBank/DDBJ databases">
        <title>Whole genome shotgun sequence of Streptomyces daghestanicus NBRC 12762.</title>
        <authorList>
            <person name="Komaki H."/>
            <person name="Tamura T."/>
        </authorList>
    </citation>
    <scope>NUCLEOTIDE SEQUENCE</scope>
    <source>
        <strain evidence="1">NBRC 12762</strain>
    </source>
</reference>
<gene>
    <name evidence="1" type="ORF">Sdagh_51140</name>
</gene>
<protein>
    <recommendedName>
        <fullName evidence="3">Lasso RiPP family leader peptide-containing protein</fullName>
    </recommendedName>
</protein>
<proteinExistence type="predicted"/>
<dbReference type="Proteomes" id="UP001052655">
    <property type="component" value="Unassembled WGS sequence"/>
</dbReference>
<organism evidence="1 2">
    <name type="scientific">Streptomyces daghestanicus</name>
    <dbReference type="NCBI Taxonomy" id="66885"/>
    <lineage>
        <taxon>Bacteria</taxon>
        <taxon>Bacillati</taxon>
        <taxon>Actinomycetota</taxon>
        <taxon>Actinomycetes</taxon>
        <taxon>Kitasatosporales</taxon>
        <taxon>Streptomycetaceae</taxon>
        <taxon>Streptomyces</taxon>
    </lineage>
</organism>
<keyword evidence="2" id="KW-1185">Reference proteome</keyword>